<dbReference type="InterPro" id="IPR025349">
    <property type="entry name" value="DUF4253"/>
</dbReference>
<name>A0A6I6FNN7_9ACTN</name>
<dbReference type="OrthoDB" id="7839592at2"/>
<evidence type="ECO:0000313" key="3">
    <source>
        <dbReference type="EMBL" id="QGV79218.1"/>
    </source>
</evidence>
<dbReference type="EMBL" id="CP034279">
    <property type="protein sequence ID" value="QGV79218.1"/>
    <property type="molecule type" value="Genomic_DNA"/>
</dbReference>
<evidence type="ECO:0000313" key="4">
    <source>
        <dbReference type="Proteomes" id="UP000422572"/>
    </source>
</evidence>
<dbReference type="Pfam" id="PF14062">
    <property type="entry name" value="DUF4253"/>
    <property type="match status" value="1"/>
</dbReference>
<feature type="domain" description="DUF4253" evidence="2">
    <location>
        <begin position="136"/>
        <end position="242"/>
    </location>
</feature>
<feature type="region of interest" description="Disordered" evidence="1">
    <location>
        <begin position="97"/>
        <end position="116"/>
    </location>
</feature>
<sequence length="242" mass="26156">MVINPNALGLDLPPGTMRVQPSLWYADEPAAPDTWARLLPARQAAGMQPVLLTETQHFRVNRVGDPDDHDPAAVLAGLWRELAEDEEDAGIIAPFSTAWPGLAPPGEGDTDPDDTAARTTAELAGGDDWLKGARGALVPARRSADIPAVLGWGGAVHHTDAVRLSAVLRSWEDRFGIRVVGLGHDILTVSVAAPPRTMADALAVAAEHYAFCPDNVWDGYDTLRAYAAEEVLDRPDWTFWWD</sequence>
<keyword evidence="4" id="KW-1185">Reference proteome</keyword>
<dbReference type="KEGG" id="sfic:EIZ62_13845"/>
<accession>A0A6I6FNN7</accession>
<proteinExistence type="predicted"/>
<evidence type="ECO:0000256" key="1">
    <source>
        <dbReference type="SAM" id="MobiDB-lite"/>
    </source>
</evidence>
<dbReference type="AlphaFoldDB" id="A0A6I6FNN7"/>
<protein>
    <submittedName>
        <fullName evidence="3">DUF4253 domain-containing protein</fullName>
    </submittedName>
</protein>
<dbReference type="RefSeq" id="WP_156692974.1">
    <property type="nucleotide sequence ID" value="NZ_CP034279.1"/>
</dbReference>
<evidence type="ECO:0000259" key="2">
    <source>
        <dbReference type="Pfam" id="PF14062"/>
    </source>
</evidence>
<dbReference type="Proteomes" id="UP000422572">
    <property type="component" value="Chromosome"/>
</dbReference>
<reference evidence="3 4" key="1">
    <citation type="submission" date="2018-12" db="EMBL/GenBank/DDBJ databases">
        <title>Complete genome sequence of Streptomyces ficellus NRRL8067, the producer of ficellomycin, feldamycin and nojirimycin.</title>
        <authorList>
            <person name="Zhang H."/>
            <person name="Yue R."/>
            <person name="Liu Y."/>
            <person name="Li M."/>
            <person name="Mu H."/>
            <person name="Zhang J."/>
        </authorList>
    </citation>
    <scope>NUCLEOTIDE SEQUENCE [LARGE SCALE GENOMIC DNA]</scope>
    <source>
        <strain evidence="3 4">NRRL 8067</strain>
    </source>
</reference>
<organism evidence="3 4">
    <name type="scientific">Streptomyces ficellus</name>
    <dbReference type="NCBI Taxonomy" id="1977088"/>
    <lineage>
        <taxon>Bacteria</taxon>
        <taxon>Bacillati</taxon>
        <taxon>Actinomycetota</taxon>
        <taxon>Actinomycetes</taxon>
        <taxon>Kitasatosporales</taxon>
        <taxon>Streptomycetaceae</taxon>
        <taxon>Streptomyces</taxon>
    </lineage>
</organism>
<gene>
    <name evidence="3" type="ORF">EIZ62_13845</name>
</gene>